<evidence type="ECO:0000313" key="10">
    <source>
        <dbReference type="Proteomes" id="UP000540266"/>
    </source>
</evidence>
<dbReference type="AlphaFoldDB" id="A0A192TIF1"/>
<proteinExistence type="predicted"/>
<dbReference type="Proteomes" id="UP000540266">
    <property type="component" value="Plasmid pBS3c"/>
</dbReference>
<evidence type="ECO:0000256" key="3">
    <source>
        <dbReference type="ARBA" id="ARBA00022603"/>
    </source>
</evidence>
<dbReference type="InterPro" id="IPR000878">
    <property type="entry name" value="4pyrrol_Mease"/>
</dbReference>
<evidence type="ECO:0000256" key="4">
    <source>
        <dbReference type="ARBA" id="ARBA00022679"/>
    </source>
</evidence>
<feature type="domain" description="Tetrapyrrole methylase" evidence="6">
    <location>
        <begin position="13"/>
        <end position="192"/>
    </location>
</feature>
<protein>
    <submittedName>
        <fullName evidence="8">Bifunctional cobalt-precorrin-7 (C(5))-methyltransferase/cobalt-precorrin-6B (C(15))-methyltransferase</fullName>
    </submittedName>
    <submittedName>
        <fullName evidence="7">Precorrin-6Y C5,15-methyltransferase (Decarboxylating)</fullName>
        <ecNumber evidence="7">2.1.1.132</ecNumber>
    </submittedName>
</protein>
<geneLocation type="plasmid" evidence="7 9">
    <name>pRphaN771c</name>
</geneLocation>
<evidence type="ECO:0000313" key="9">
    <source>
        <dbReference type="Proteomes" id="UP000078551"/>
    </source>
</evidence>
<dbReference type="SUPFAM" id="SSF53790">
    <property type="entry name" value="Tetrapyrrole methylase"/>
    <property type="match status" value="1"/>
</dbReference>
<reference evidence="7 9" key="1">
    <citation type="submission" date="2015-11" db="EMBL/GenBank/DDBJ databases">
        <title>The limits of bacterial species coexistence and the symbiotic plasmid transference in sympatric Rhizobium populations.</title>
        <authorList>
            <person name="Perez-Carrascal O.M."/>
            <person name="VanInsberghe D."/>
            <person name="Juarez S."/>
            <person name="Polz M.F."/>
            <person name="Vinuesa P."/>
            <person name="Gonzalez V."/>
        </authorList>
    </citation>
    <scope>NUCLEOTIDE SEQUENCE [LARGE SCALE GENOMIC DNA]</scope>
    <source>
        <strain evidence="7 9">N771</strain>
        <plasmid evidence="7 9">pRphaN771c</plasmid>
    </source>
</reference>
<evidence type="ECO:0000256" key="1">
    <source>
        <dbReference type="ARBA" id="ARBA00004953"/>
    </source>
</evidence>
<keyword evidence="4 7" id="KW-0808">Transferase</keyword>
<dbReference type="EMBL" id="CP013571">
    <property type="protein sequence ID" value="ANL87849.1"/>
    <property type="molecule type" value="Genomic_DNA"/>
</dbReference>
<gene>
    <name evidence="7" type="primary">cobL</name>
    <name evidence="7" type="ORF">AMC81_PC00378</name>
    <name evidence="8" type="ORF">HER27_027175</name>
</gene>
<dbReference type="EMBL" id="CP064934">
    <property type="protein sequence ID" value="QPK11998.1"/>
    <property type="molecule type" value="Genomic_DNA"/>
</dbReference>
<reference evidence="8 10" key="2">
    <citation type="submission" date="2020-11" db="EMBL/GenBank/DDBJ databases">
        <title>Indigenous Rhizobia Nodulating Common beans in Western Kenya.</title>
        <authorList>
            <person name="Wekesa C.S."/>
            <person name="Oelmueller R."/>
            <person name="Furch A.C."/>
        </authorList>
    </citation>
    <scope>NUCLEOTIDE SEQUENCE [LARGE SCALE GENOMIC DNA]</scope>
    <source>
        <strain evidence="10">BS3</strain>
        <strain evidence="8">S3</strain>
        <plasmid evidence="8 10">pBS3c</plasmid>
    </source>
</reference>
<name>A0A192TIF1_9HYPH</name>
<geneLocation type="plasmid" evidence="8 10">
    <name>pBS3c</name>
</geneLocation>
<dbReference type="UniPathway" id="UPA00148"/>
<evidence type="ECO:0000259" key="6">
    <source>
        <dbReference type="Pfam" id="PF00590"/>
    </source>
</evidence>
<dbReference type="Pfam" id="PF00590">
    <property type="entry name" value="TP_methylase"/>
    <property type="match status" value="1"/>
</dbReference>
<dbReference type="GO" id="GO:0032259">
    <property type="term" value="P:methylation"/>
    <property type="evidence" value="ECO:0007669"/>
    <property type="project" value="UniProtKB-KW"/>
</dbReference>
<dbReference type="InterPro" id="IPR012818">
    <property type="entry name" value="CbiE"/>
</dbReference>
<dbReference type="GeneID" id="45960338"/>
<evidence type="ECO:0000313" key="7">
    <source>
        <dbReference type="EMBL" id="ANL87849.1"/>
    </source>
</evidence>
<dbReference type="InterPro" id="IPR035996">
    <property type="entry name" value="4pyrrol_Methylase_sf"/>
</dbReference>
<dbReference type="CDD" id="cd11644">
    <property type="entry name" value="Precorrin-6Y-MT"/>
    <property type="match status" value="1"/>
</dbReference>
<dbReference type="RefSeq" id="WP_064819972.1">
    <property type="nucleotide sequence ID" value="NZ_CP013529.1"/>
</dbReference>
<dbReference type="GO" id="GO:0008276">
    <property type="term" value="F:protein methyltransferase activity"/>
    <property type="evidence" value="ECO:0007669"/>
    <property type="project" value="InterPro"/>
</dbReference>
<dbReference type="KEGG" id="rpha:AMC79_PB00382"/>
<dbReference type="InterPro" id="IPR050714">
    <property type="entry name" value="Cobalamin_biosynth_MTase"/>
</dbReference>
<sequence length="410" mass="42750">MADVSPAGNPPWLTIIGIGEDGPEGLGEEARRLIAGAPAVFGGARHHALAAPLISGETFAWQSPFERSIEAILARRGTPVVVLASGDPFLYGVGATLSRHVAVDEMRTIPAPSAFSLAASCLGWPLQDVATISLHGRPIDLIRPHLHPRRRIIALTSDENGPRALANLLATDGFGQSQLTVLEALGGARERRRNAIAADFDLTDIDSLNVCALQIAAGEGARILSFAAGLEDGLFEHDGQITKREIRAMTVSALAPRHGQLLWDIGAGSGSIGIEWMLADPSLKTIAVEQSSERAARIARNASAFGVPHLAVVEGAAPGALAGLPEPDAIFIGGGGSEPNVIDAATAALKRGGRLVANAVTLEMEAVLLSEHAKRGGSLTRIEIARAGAIGGMSGWRPAMPVTQWCWTKG</sequence>
<keyword evidence="3 7" id="KW-0489">Methyltransferase</keyword>
<accession>A0A192TIF1</accession>
<dbReference type="SUPFAM" id="SSF53335">
    <property type="entry name" value="S-adenosyl-L-methionine-dependent methyltransferases"/>
    <property type="match status" value="1"/>
</dbReference>
<dbReference type="EC" id="2.1.1.132" evidence="7"/>
<dbReference type="NCBIfam" id="TIGR02467">
    <property type="entry name" value="CbiE"/>
    <property type="match status" value="1"/>
</dbReference>
<keyword evidence="5" id="KW-0949">S-adenosyl-L-methionine</keyword>
<evidence type="ECO:0000313" key="8">
    <source>
        <dbReference type="EMBL" id="QPK11998.1"/>
    </source>
</evidence>
<dbReference type="PANTHER" id="PTHR43182:SF1">
    <property type="entry name" value="COBALT-PRECORRIN-7 C(5)-METHYLTRANSFERASE"/>
    <property type="match status" value="1"/>
</dbReference>
<dbReference type="InterPro" id="IPR029063">
    <property type="entry name" value="SAM-dependent_MTases_sf"/>
</dbReference>
<organism evidence="8 10">
    <name type="scientific">Rhizobium phaseoli</name>
    <dbReference type="NCBI Taxonomy" id="396"/>
    <lineage>
        <taxon>Bacteria</taxon>
        <taxon>Pseudomonadati</taxon>
        <taxon>Pseudomonadota</taxon>
        <taxon>Alphaproteobacteria</taxon>
        <taxon>Hyphomicrobiales</taxon>
        <taxon>Rhizobiaceae</taxon>
        <taxon>Rhizobium/Agrobacterium group</taxon>
        <taxon>Rhizobium</taxon>
    </lineage>
</organism>
<dbReference type="GO" id="GO:0009236">
    <property type="term" value="P:cobalamin biosynthetic process"/>
    <property type="evidence" value="ECO:0007669"/>
    <property type="project" value="UniProtKB-UniPathway"/>
</dbReference>
<dbReference type="GO" id="GO:0046025">
    <property type="term" value="F:precorrin-6Y C5,15-methyltransferase (decarboxylating) activity"/>
    <property type="evidence" value="ECO:0007669"/>
    <property type="project" value="UniProtKB-EC"/>
</dbReference>
<dbReference type="Proteomes" id="UP000078551">
    <property type="component" value="Plasmid pRphaN771c"/>
</dbReference>
<dbReference type="NCBIfam" id="TIGR02469">
    <property type="entry name" value="CbiT"/>
    <property type="match status" value="1"/>
</dbReference>
<dbReference type="PIRSF" id="PIRSF036428">
    <property type="entry name" value="CobL"/>
    <property type="match status" value="1"/>
</dbReference>
<dbReference type="Gene3D" id="3.40.50.150">
    <property type="entry name" value="Vaccinia Virus protein VP39"/>
    <property type="match status" value="1"/>
</dbReference>
<dbReference type="PANTHER" id="PTHR43182">
    <property type="entry name" value="COBALT-PRECORRIN-6B C(15)-METHYLTRANSFERASE (DECARBOXYLATING)"/>
    <property type="match status" value="1"/>
</dbReference>
<keyword evidence="8" id="KW-0614">Plasmid</keyword>
<comment type="pathway">
    <text evidence="1">Cofactor biosynthesis; adenosylcobalamin biosynthesis.</text>
</comment>
<evidence type="ECO:0000256" key="5">
    <source>
        <dbReference type="ARBA" id="ARBA00022691"/>
    </source>
</evidence>
<dbReference type="InterPro" id="IPR014008">
    <property type="entry name" value="Cbl_synth_MTase_CbiT"/>
</dbReference>
<dbReference type="InterPro" id="IPR014777">
    <property type="entry name" value="4pyrrole_Mease_sub1"/>
</dbReference>
<keyword evidence="9" id="KW-1185">Reference proteome</keyword>
<dbReference type="InterPro" id="IPR006365">
    <property type="entry name" value="Cbl_synth_CobL"/>
</dbReference>
<evidence type="ECO:0000256" key="2">
    <source>
        <dbReference type="ARBA" id="ARBA00022573"/>
    </source>
</evidence>
<keyword evidence="2" id="KW-0169">Cobalamin biosynthesis</keyword>
<dbReference type="Gene3D" id="3.40.1010.10">
    <property type="entry name" value="Cobalt-precorrin-4 Transmethylase, Domain 1"/>
    <property type="match status" value="1"/>
</dbReference>